<dbReference type="InterPro" id="IPR039261">
    <property type="entry name" value="FNR_nucleotide-bd"/>
</dbReference>
<evidence type="ECO:0000313" key="3">
    <source>
        <dbReference type="Proteomes" id="UP000199632"/>
    </source>
</evidence>
<dbReference type="Proteomes" id="UP000199632">
    <property type="component" value="Unassembled WGS sequence"/>
</dbReference>
<dbReference type="PROSITE" id="PS51384">
    <property type="entry name" value="FAD_FR"/>
    <property type="match status" value="1"/>
</dbReference>
<dbReference type="InterPro" id="IPR039374">
    <property type="entry name" value="SIP_fam"/>
</dbReference>
<dbReference type="EMBL" id="FNQB01000002">
    <property type="protein sequence ID" value="SDZ31018.1"/>
    <property type="molecule type" value="Genomic_DNA"/>
</dbReference>
<dbReference type="Gene3D" id="3.40.50.80">
    <property type="entry name" value="Nucleotide-binding domain of ferredoxin-NADP reductase (FNR) module"/>
    <property type="match status" value="1"/>
</dbReference>
<dbReference type="CDD" id="cd06193">
    <property type="entry name" value="siderophore_interacting"/>
    <property type="match status" value="1"/>
</dbReference>
<dbReference type="PANTHER" id="PTHR30157">
    <property type="entry name" value="FERRIC REDUCTASE, NADPH-DEPENDENT"/>
    <property type="match status" value="1"/>
</dbReference>
<dbReference type="InterPro" id="IPR017927">
    <property type="entry name" value="FAD-bd_FR_type"/>
</dbReference>
<name>A0A1H3S056_9ACTN</name>
<dbReference type="Pfam" id="PF08021">
    <property type="entry name" value="FAD_binding_9"/>
    <property type="match status" value="1"/>
</dbReference>
<dbReference type="Pfam" id="PF04954">
    <property type="entry name" value="SIP"/>
    <property type="match status" value="1"/>
</dbReference>
<dbReference type="PANTHER" id="PTHR30157:SF0">
    <property type="entry name" value="NADPH-DEPENDENT FERRIC-CHELATE REDUCTASE"/>
    <property type="match status" value="1"/>
</dbReference>
<reference evidence="3" key="1">
    <citation type="submission" date="2016-10" db="EMBL/GenBank/DDBJ databases">
        <authorList>
            <person name="Varghese N."/>
            <person name="Submissions S."/>
        </authorList>
    </citation>
    <scope>NUCLEOTIDE SEQUENCE [LARGE SCALE GENOMIC DNA]</scope>
    <source>
        <strain evidence="3">DSM 44718</strain>
    </source>
</reference>
<dbReference type="GO" id="GO:0016491">
    <property type="term" value="F:oxidoreductase activity"/>
    <property type="evidence" value="ECO:0007669"/>
    <property type="project" value="InterPro"/>
</dbReference>
<dbReference type="AlphaFoldDB" id="A0A1H3S056"/>
<sequence>MKRNWESVVLKALGGKDFRLTVLANEPINARYQRLRLNDGGLLAACGVHPTMWVRLWFDRDGKAHQRAFTLVDPDAVAGEFSLEFALHDGTAARWAQAASPGDTVEATVQGSAFSVPAPLPTRWFGIGDAASAPALNSLFDTLPEQPATIWLEYAHEEEREFPLRARAAHEVVWLPRRDGGAHLVSTVCSSLSTEPEAFYWVAAEAASTRAITKHLRRTLGVDKTQVNALAYWRTA</sequence>
<dbReference type="STRING" id="137265.SAMN05421684_4386"/>
<dbReference type="SUPFAM" id="SSF63380">
    <property type="entry name" value="Riboflavin synthase domain-like"/>
    <property type="match status" value="1"/>
</dbReference>
<evidence type="ECO:0000259" key="1">
    <source>
        <dbReference type="PROSITE" id="PS51384"/>
    </source>
</evidence>
<dbReference type="InterPro" id="IPR013113">
    <property type="entry name" value="SIP_FAD-bd"/>
</dbReference>
<proteinExistence type="predicted"/>
<organism evidence="2 3">
    <name type="scientific">Asanoa ishikariensis</name>
    <dbReference type="NCBI Taxonomy" id="137265"/>
    <lineage>
        <taxon>Bacteria</taxon>
        <taxon>Bacillati</taxon>
        <taxon>Actinomycetota</taxon>
        <taxon>Actinomycetes</taxon>
        <taxon>Micromonosporales</taxon>
        <taxon>Micromonosporaceae</taxon>
        <taxon>Asanoa</taxon>
    </lineage>
</organism>
<dbReference type="InterPro" id="IPR007037">
    <property type="entry name" value="SIP_rossman_dom"/>
</dbReference>
<keyword evidence="3" id="KW-1185">Reference proteome</keyword>
<feature type="domain" description="FAD-binding FR-type" evidence="1">
    <location>
        <begin position="15"/>
        <end position="117"/>
    </location>
</feature>
<accession>A0A1H3S056</accession>
<dbReference type="RefSeq" id="WP_090795627.1">
    <property type="nucleotide sequence ID" value="NZ_BOND01000020.1"/>
</dbReference>
<dbReference type="InterPro" id="IPR017938">
    <property type="entry name" value="Riboflavin_synthase-like_b-brl"/>
</dbReference>
<dbReference type="Gene3D" id="2.40.30.10">
    <property type="entry name" value="Translation factors"/>
    <property type="match status" value="1"/>
</dbReference>
<gene>
    <name evidence="2" type="ORF">SAMN05421684_4386</name>
</gene>
<evidence type="ECO:0000313" key="2">
    <source>
        <dbReference type="EMBL" id="SDZ31018.1"/>
    </source>
</evidence>
<protein>
    <submittedName>
        <fullName evidence="2">NADPH-dependent ferric siderophore reductase, contains FAD-binding and SIP domains</fullName>
    </submittedName>
</protein>
<dbReference type="OrthoDB" id="3396083at2"/>